<feature type="non-terminal residue" evidence="1">
    <location>
        <position position="1"/>
    </location>
</feature>
<proteinExistence type="predicted"/>
<name>A0A2A4YI28_UNCAE</name>
<organism evidence="1 2">
    <name type="scientific">Aerophobetes bacterium</name>
    <dbReference type="NCBI Taxonomy" id="2030807"/>
    <lineage>
        <taxon>Bacteria</taxon>
        <taxon>Candidatus Aerophobota</taxon>
    </lineage>
</organism>
<evidence type="ECO:0000313" key="1">
    <source>
        <dbReference type="EMBL" id="PCI93965.1"/>
    </source>
</evidence>
<accession>A0A2A4YI28</accession>
<comment type="caution">
    <text evidence="1">The sequence shown here is derived from an EMBL/GenBank/DDBJ whole genome shotgun (WGS) entry which is preliminary data.</text>
</comment>
<dbReference type="AlphaFoldDB" id="A0A2A4YI28"/>
<gene>
    <name evidence="1" type="ORF">COB11_04480</name>
</gene>
<evidence type="ECO:0000313" key="2">
    <source>
        <dbReference type="Proteomes" id="UP000217838"/>
    </source>
</evidence>
<sequence>TVPDVDFLKNKKTLVDEFQHIIKQRARDEAMLLLRTFAETGDYLTDISERISEKINTYTYELLDYLETQELSHDESNPLMKCLLNYCPTFIRENYKEHILNNIPDTHQNAIIACYIASKMVYSKGIGWSPSIVDILPLVADDINIIDPSIDDDLSFDLD</sequence>
<dbReference type="Proteomes" id="UP000217838">
    <property type="component" value="Unassembled WGS sequence"/>
</dbReference>
<reference evidence="2" key="1">
    <citation type="submission" date="2017-08" db="EMBL/GenBank/DDBJ databases">
        <title>A dynamic microbial community with high functional redundancy inhabits the cold, oxic subseafloor aquifer.</title>
        <authorList>
            <person name="Tully B.J."/>
            <person name="Wheat C.G."/>
            <person name="Glazer B.T."/>
            <person name="Huber J.A."/>
        </authorList>
    </citation>
    <scope>NUCLEOTIDE SEQUENCE [LARGE SCALE GENOMIC DNA]</scope>
</reference>
<dbReference type="EMBL" id="NVUU01000048">
    <property type="protein sequence ID" value="PCI93965.1"/>
    <property type="molecule type" value="Genomic_DNA"/>
</dbReference>
<protein>
    <submittedName>
        <fullName evidence="1">Glutamate dehydrogenase</fullName>
    </submittedName>
</protein>